<dbReference type="PROSITE" id="PS50994">
    <property type="entry name" value="INTEGRASE"/>
    <property type="match status" value="1"/>
</dbReference>
<dbReference type="AlphaFoldDB" id="A0A6V8Q4M7"/>
<dbReference type="EMBL" id="BLSC01000206">
    <property type="protein sequence ID" value="GFP37886.1"/>
    <property type="molecule type" value="Genomic_DNA"/>
</dbReference>
<dbReference type="Proteomes" id="UP000561271">
    <property type="component" value="Unassembled WGS sequence"/>
</dbReference>
<evidence type="ECO:0000313" key="8">
    <source>
        <dbReference type="Proteomes" id="UP000569018"/>
    </source>
</evidence>
<reference evidence="7 8" key="1">
    <citation type="journal article" date="2020" name="Front. Microbiol.">
        <title>Single-cell genomics of novel Actinobacteria with the Wood-Ljungdahl pathway discovered in a serpentinizing system.</title>
        <authorList>
            <person name="Merino N."/>
            <person name="Kawai M."/>
            <person name="Boyd E.S."/>
            <person name="Colman D.R."/>
            <person name="McGlynn S.E."/>
            <person name="Nealson K.H."/>
            <person name="Kurokawa K."/>
            <person name="Hongoh Y."/>
        </authorList>
    </citation>
    <scope>NUCLEOTIDE SEQUENCE [LARGE SCALE GENOMIC DNA]</scope>
    <source>
        <strain evidence="3 9">S09_30</strain>
        <strain evidence="4 10">S34</strain>
        <strain evidence="5 7">S44</strain>
        <strain evidence="6 8">S47</strain>
    </source>
</reference>
<dbReference type="InterPro" id="IPR001584">
    <property type="entry name" value="Integrase_cat-core"/>
</dbReference>
<gene>
    <name evidence="3" type="ORF">HKBW3S09_00565</name>
    <name evidence="4" type="ORF">HKBW3S34_02185</name>
    <name evidence="5" type="ORF">HKBW3S44_01566</name>
    <name evidence="6" type="ORF">HKBW3S47_01430</name>
</gene>
<evidence type="ECO:0000313" key="4">
    <source>
        <dbReference type="EMBL" id="GFP31266.1"/>
    </source>
</evidence>
<evidence type="ECO:0000256" key="1">
    <source>
        <dbReference type="SAM" id="MobiDB-lite"/>
    </source>
</evidence>
<keyword evidence="10" id="KW-1185">Reference proteome</keyword>
<dbReference type="InterPro" id="IPR036397">
    <property type="entry name" value="RNaseH_sf"/>
</dbReference>
<dbReference type="Proteomes" id="UP000569018">
    <property type="component" value="Unassembled WGS sequence"/>
</dbReference>
<evidence type="ECO:0000313" key="10">
    <source>
        <dbReference type="Proteomes" id="UP000588083"/>
    </source>
</evidence>
<evidence type="ECO:0000313" key="9">
    <source>
        <dbReference type="Proteomes" id="UP000585609"/>
    </source>
</evidence>
<evidence type="ECO:0000313" key="7">
    <source>
        <dbReference type="Proteomes" id="UP000561271"/>
    </source>
</evidence>
<organism evidence="6 8">
    <name type="scientific">Candidatus Hakubella thermalkaliphila</name>
    <dbReference type="NCBI Taxonomy" id="2754717"/>
    <lineage>
        <taxon>Bacteria</taxon>
        <taxon>Bacillati</taxon>
        <taxon>Actinomycetota</taxon>
        <taxon>Actinomycetota incertae sedis</taxon>
        <taxon>Candidatus Hakubellales</taxon>
        <taxon>Candidatus Hakubellaceae</taxon>
        <taxon>Candidatus Hakubella</taxon>
    </lineage>
</organism>
<dbReference type="GO" id="GO:0015074">
    <property type="term" value="P:DNA integration"/>
    <property type="evidence" value="ECO:0007669"/>
    <property type="project" value="InterPro"/>
</dbReference>
<dbReference type="GO" id="GO:0003676">
    <property type="term" value="F:nucleic acid binding"/>
    <property type="evidence" value="ECO:0007669"/>
    <property type="project" value="InterPro"/>
</dbReference>
<dbReference type="Pfam" id="PF00665">
    <property type="entry name" value="rve"/>
    <property type="match status" value="1"/>
</dbReference>
<evidence type="ECO:0000313" key="5">
    <source>
        <dbReference type="EMBL" id="GFP37886.1"/>
    </source>
</evidence>
<protein>
    <recommendedName>
        <fullName evidence="2">Integrase catalytic domain-containing protein</fullName>
    </recommendedName>
</protein>
<feature type="domain" description="Integrase catalytic" evidence="2">
    <location>
        <begin position="166"/>
        <end position="346"/>
    </location>
</feature>
<accession>A0A6V8Q4M7</accession>
<dbReference type="InterPro" id="IPR012337">
    <property type="entry name" value="RNaseH-like_sf"/>
</dbReference>
<dbReference type="EMBL" id="BLSD01000082">
    <property type="protein sequence ID" value="GFP39732.1"/>
    <property type="molecule type" value="Genomic_DNA"/>
</dbReference>
<evidence type="ECO:0000313" key="6">
    <source>
        <dbReference type="EMBL" id="GFP39732.1"/>
    </source>
</evidence>
<evidence type="ECO:0000259" key="2">
    <source>
        <dbReference type="PROSITE" id="PS50994"/>
    </source>
</evidence>
<comment type="caution">
    <text evidence="6">The sequence shown here is derived from an EMBL/GenBank/DDBJ whole genome shotgun (WGS) entry which is preliminary data.</text>
</comment>
<dbReference type="Gene3D" id="3.30.420.10">
    <property type="entry name" value="Ribonuclease H-like superfamily/Ribonuclease H"/>
    <property type="match status" value="1"/>
</dbReference>
<dbReference type="EMBL" id="BLRW01000051">
    <property type="protein sequence ID" value="GFP23098.1"/>
    <property type="molecule type" value="Genomic_DNA"/>
</dbReference>
<sequence>MSLTMKEKKALTRETRDRYRKASKKQRGEILERFTWLTKYNRSYAARILRQKRVLGEEKKKVKRKRKKKYGEEVLLPLRKIWAICDGICGKRLAPFLPEIIPILESFGELKITEEVREKLLSLSAATIDRLLAPLRKQYQLKGRCTTKPGSLLKNQIPIRTFADWEERRPGFVEADLVSHDGGEPRGDFIQSLDVVDVCSSWTETRAVKNKARKWVLEALKDIKAKLPFKLLGLNCDNGGEFINAHLLAFCEENQITFTRSRPYRKNDSCFVEQKNYSVVRRAVGYQRYDTEEELETLNELYRILRLYTNFFQPVRKLKEKIRIGSKVKKSYDQAQTPYQRVLASPFVSSPAKEKLKEEYAKLNPAELKREITRLQDKLLKLAHLKAELRRKREDETTKDFEDIFDESTRDSWDYVLT</sequence>
<feature type="region of interest" description="Disordered" evidence="1">
    <location>
        <begin position="1"/>
        <end position="25"/>
    </location>
</feature>
<name>A0A6V8Q4M7_9ACTN</name>
<proteinExistence type="predicted"/>
<dbReference type="Proteomes" id="UP000585609">
    <property type="component" value="Unassembled WGS sequence"/>
</dbReference>
<dbReference type="Proteomes" id="UP000588083">
    <property type="component" value="Unassembled WGS sequence"/>
</dbReference>
<dbReference type="EMBL" id="BLRZ01000228">
    <property type="protein sequence ID" value="GFP31266.1"/>
    <property type="molecule type" value="Genomic_DNA"/>
</dbReference>
<dbReference type="SUPFAM" id="SSF53098">
    <property type="entry name" value="Ribonuclease H-like"/>
    <property type="match status" value="1"/>
</dbReference>
<feature type="compositionally biased region" description="Basic and acidic residues" evidence="1">
    <location>
        <begin position="1"/>
        <end position="17"/>
    </location>
</feature>
<evidence type="ECO:0000313" key="3">
    <source>
        <dbReference type="EMBL" id="GFP23098.1"/>
    </source>
</evidence>